<evidence type="ECO:0000313" key="2">
    <source>
        <dbReference type="Proteomes" id="UP000201966"/>
    </source>
</evidence>
<proteinExistence type="predicted"/>
<dbReference type="Proteomes" id="UP000201966">
    <property type="component" value="Segment"/>
</dbReference>
<gene>
    <name evidence="1" type="ORF">SEA_KIMBERLIUM_81</name>
</gene>
<dbReference type="RefSeq" id="YP_009198185.1">
    <property type="nucleotide sequence ID" value="NC_028792.1"/>
</dbReference>
<accession>A0A0K1LL47</accession>
<keyword evidence="2" id="KW-1185">Reference proteome</keyword>
<protein>
    <submittedName>
        <fullName evidence="1">Uncharacterized protein</fullName>
    </submittedName>
</protein>
<sequence length="53" mass="5685">MSGEINPEGFTRYGGDCTCGPIYTYGGHAEPGQFDPFCPDHGNPEYVASLEEA</sequence>
<evidence type="ECO:0000313" key="1">
    <source>
        <dbReference type="EMBL" id="AKU43159.1"/>
    </source>
</evidence>
<dbReference type="KEGG" id="vg:26625330"/>
<dbReference type="EMBL" id="KR935214">
    <property type="protein sequence ID" value="AKU43159.1"/>
    <property type="molecule type" value="Genomic_DNA"/>
</dbReference>
<dbReference type="GeneID" id="26625330"/>
<name>A0A0K1LL47_9CAUD</name>
<dbReference type="OrthoDB" id="26222at10239"/>
<reference evidence="1 2" key="1">
    <citation type="submission" date="2015-05" db="EMBL/GenBank/DDBJ databases">
        <authorList>
            <person name="Richman A.P."/>
            <person name="Katsanos I.J."/>
            <person name="Rivera S.N."/>
            <person name="DeCurzio J.M."/>
            <person name="Murray A.V."/>
            <person name="Krukonis G.P."/>
            <person name="Delesalle V.A."/>
            <person name="Bradley K.W."/>
            <person name="Asai D.J."/>
            <person name="Bowman C.A."/>
            <person name="Russell D.A."/>
            <person name="Pope W.H."/>
            <person name="Jacobs-Sera D."/>
            <person name="Hendrix R.W."/>
            <person name="Hatfull G.F."/>
        </authorList>
    </citation>
    <scope>NUCLEOTIDE SEQUENCE [LARGE SCALE GENOMIC DNA]</scope>
</reference>
<organism evidence="1 2">
    <name type="scientific">Mycobacterium phage Kimberlium</name>
    <dbReference type="NCBI Taxonomy" id="1662284"/>
    <lineage>
        <taxon>Viruses</taxon>
        <taxon>Duplodnaviria</taxon>
        <taxon>Heunggongvirae</taxon>
        <taxon>Uroviricota</taxon>
        <taxon>Caudoviricetes</taxon>
        <taxon>Gracegardnervirinae</taxon>
        <taxon>Cheoctovirus</taxon>
        <taxon>Cheoctovirus kimberlium</taxon>
    </lineage>
</organism>